<dbReference type="GO" id="GO:0005886">
    <property type="term" value="C:plasma membrane"/>
    <property type="evidence" value="ECO:0007669"/>
    <property type="project" value="UniProtKB-SubCell"/>
</dbReference>
<dbReference type="PANTHER" id="PTHR34992">
    <property type="entry name" value="HYPHAL ANASTAMOSIS-7 PROTEIN"/>
    <property type="match status" value="1"/>
</dbReference>
<dbReference type="CDD" id="cd21176">
    <property type="entry name" value="LPMO_auxiliary-like"/>
    <property type="match status" value="1"/>
</dbReference>
<dbReference type="AlphaFoldDB" id="W1QCC5"/>
<accession>W1QCC5</accession>
<dbReference type="EMBL" id="AEOI02000008">
    <property type="protein sequence ID" value="ESW98240.1"/>
    <property type="molecule type" value="Genomic_DNA"/>
</dbReference>
<keyword evidence="9" id="KW-1133">Transmembrane helix</keyword>
<dbReference type="HOGENOM" id="CLU_067864_1_0_1"/>
<evidence type="ECO:0000256" key="4">
    <source>
        <dbReference type="ARBA" id="ARBA00022729"/>
    </source>
</evidence>
<dbReference type="InterPro" id="IPR046530">
    <property type="entry name" value="BIM1-like_dom"/>
</dbReference>
<evidence type="ECO:0000256" key="1">
    <source>
        <dbReference type="ARBA" id="ARBA00004609"/>
    </source>
</evidence>
<evidence type="ECO:0000256" key="9">
    <source>
        <dbReference type="SAM" id="Phobius"/>
    </source>
</evidence>
<dbReference type="Proteomes" id="UP000008673">
    <property type="component" value="Unassembled WGS sequence"/>
</dbReference>
<evidence type="ECO:0000313" key="12">
    <source>
        <dbReference type="EMBL" id="ESW98240.1"/>
    </source>
</evidence>
<comment type="caution">
    <text evidence="12">The sequence shown here is derived from an EMBL/GenBank/DDBJ whole genome shotgun (WGS) entry which is preliminary data.</text>
</comment>
<evidence type="ECO:0000259" key="11">
    <source>
        <dbReference type="Pfam" id="PF20238"/>
    </source>
</evidence>
<feature type="signal peptide" evidence="10">
    <location>
        <begin position="1"/>
        <end position="18"/>
    </location>
</feature>
<evidence type="ECO:0000256" key="10">
    <source>
        <dbReference type="SAM" id="SignalP"/>
    </source>
</evidence>
<feature type="domain" description="Copper acquisition factor BIM1-like" evidence="11">
    <location>
        <begin position="39"/>
        <end position="188"/>
    </location>
</feature>
<keyword evidence="2" id="KW-1003">Cell membrane</keyword>
<dbReference type="KEGG" id="opa:HPODL_03873"/>
<keyword evidence="4 10" id="KW-0732">Signal</keyword>
<feature type="chain" id="PRO_5004808203" evidence="10">
    <location>
        <begin position="19"/>
        <end position="279"/>
    </location>
</feature>
<evidence type="ECO:0000256" key="8">
    <source>
        <dbReference type="SAM" id="MobiDB-lite"/>
    </source>
</evidence>
<keyword evidence="9" id="KW-0812">Transmembrane</keyword>
<keyword evidence="5 9" id="KW-0472">Membrane</keyword>
<evidence type="ECO:0000256" key="6">
    <source>
        <dbReference type="ARBA" id="ARBA00023180"/>
    </source>
</evidence>
<feature type="compositionally biased region" description="Low complexity" evidence="8">
    <location>
        <begin position="226"/>
        <end position="254"/>
    </location>
</feature>
<protein>
    <submittedName>
        <fullName evidence="12">Secreted protein</fullName>
    </submittedName>
</protein>
<organism evidence="12 13">
    <name type="scientific">Ogataea parapolymorpha (strain ATCC 26012 / BCRC 20466 / JCM 22074 / NRRL Y-7560 / DL-1)</name>
    <name type="common">Yeast</name>
    <name type="synonym">Hansenula polymorpha</name>
    <dbReference type="NCBI Taxonomy" id="871575"/>
    <lineage>
        <taxon>Eukaryota</taxon>
        <taxon>Fungi</taxon>
        <taxon>Dikarya</taxon>
        <taxon>Ascomycota</taxon>
        <taxon>Saccharomycotina</taxon>
        <taxon>Pichiomycetes</taxon>
        <taxon>Pichiales</taxon>
        <taxon>Pichiaceae</taxon>
        <taxon>Ogataea</taxon>
    </lineage>
</organism>
<keyword evidence="6" id="KW-0325">Glycoprotein</keyword>
<dbReference type="RefSeq" id="XP_013934123.1">
    <property type="nucleotide sequence ID" value="XM_014078648.1"/>
</dbReference>
<keyword evidence="3" id="KW-0336">GPI-anchor</keyword>
<dbReference type="STRING" id="871575.W1QCC5"/>
<dbReference type="Pfam" id="PF20238">
    <property type="entry name" value="BIM1-like_dom"/>
    <property type="match status" value="1"/>
</dbReference>
<evidence type="ECO:0000256" key="7">
    <source>
        <dbReference type="ARBA" id="ARBA00023288"/>
    </source>
</evidence>
<feature type="region of interest" description="Disordered" evidence="8">
    <location>
        <begin position="226"/>
        <end position="256"/>
    </location>
</feature>
<keyword evidence="7" id="KW-0449">Lipoprotein</keyword>
<dbReference type="OrthoDB" id="2587363at2759"/>
<evidence type="ECO:0000256" key="3">
    <source>
        <dbReference type="ARBA" id="ARBA00022622"/>
    </source>
</evidence>
<dbReference type="GO" id="GO:0098552">
    <property type="term" value="C:side of membrane"/>
    <property type="evidence" value="ECO:0007669"/>
    <property type="project" value="UniProtKB-KW"/>
</dbReference>
<reference evidence="12 13" key="1">
    <citation type="journal article" date="2013" name="BMC Genomics">
        <title>Genome sequence and analysis of methylotrophic yeast Hansenula polymorpha DL1.</title>
        <authorList>
            <person name="Ravin N.V."/>
            <person name="Eldarov M.A."/>
            <person name="Kadnikov V.V."/>
            <person name="Beletsky A.V."/>
            <person name="Schneider J."/>
            <person name="Mardanova E.S."/>
            <person name="Smekalova E.M."/>
            <person name="Zvereva M.I."/>
            <person name="Dontsova O.A."/>
            <person name="Mardanov A.V."/>
            <person name="Skryabin K.G."/>
        </authorList>
    </citation>
    <scope>NUCLEOTIDE SEQUENCE [LARGE SCALE GENOMIC DNA]</scope>
    <source>
        <strain evidence="13">ATCC 26012 / BCRC 20466 / JCM 22074 / NRRL Y-7560 / DL-1</strain>
    </source>
</reference>
<name>W1QCC5_OGAPD</name>
<sequence>MKQFLLLPLLCKVAFGRANPIAFAEALALEHGSGYANTMGEIAMLYPTDREWSEEAETIAPCGSYAAPGNRSEFPLDDGFVSLVAKSHQAWAVNLKISYNNNPTSNDDFDTWATHNLTSQIDIGHTCYYLPDIPSNINSGDYATIQLEYMALEDDSNVTHYACADVEFVEKSVFEVTQYALACFNATDDNYYSSEITVDTASWFSSASSAHFATLSESTTLSQSTTSRAAATTTSSSSSSSRTSSATSKSSSSSRGMAGQVAASGPFGLVFGSLLFFLL</sequence>
<feature type="transmembrane region" description="Helical" evidence="9">
    <location>
        <begin position="257"/>
        <end position="278"/>
    </location>
</feature>
<evidence type="ECO:0000256" key="5">
    <source>
        <dbReference type="ARBA" id="ARBA00023136"/>
    </source>
</evidence>
<evidence type="ECO:0000256" key="2">
    <source>
        <dbReference type="ARBA" id="ARBA00022475"/>
    </source>
</evidence>
<dbReference type="PANTHER" id="PTHR34992:SF5">
    <property type="entry name" value="ANCHORED PROTEIN, PUTATIVE (AFU_ORTHOLOGUE AFUA_6G02800)-RELATED"/>
    <property type="match status" value="1"/>
</dbReference>
<proteinExistence type="predicted"/>
<comment type="subcellular location">
    <subcellularLocation>
        <location evidence="1">Cell membrane</location>
        <topology evidence="1">Lipid-anchor</topology>
        <topology evidence="1">GPI-anchor</topology>
    </subcellularLocation>
</comment>
<evidence type="ECO:0000313" key="13">
    <source>
        <dbReference type="Proteomes" id="UP000008673"/>
    </source>
</evidence>
<dbReference type="GeneID" id="25773306"/>
<keyword evidence="13" id="KW-1185">Reference proteome</keyword>
<dbReference type="InterPro" id="IPR046936">
    <property type="entry name" value="BIM1-like"/>
</dbReference>
<dbReference type="OMA" id="DNIAPCG"/>
<dbReference type="eggNOG" id="ENOG502S3DR">
    <property type="taxonomic scope" value="Eukaryota"/>
</dbReference>
<gene>
    <name evidence="12" type="ORF">HPODL_03873</name>
</gene>